<gene>
    <name evidence="2" type="ORF">EDC65_4379</name>
</gene>
<feature type="region of interest" description="Disordered" evidence="1">
    <location>
        <begin position="34"/>
        <end position="70"/>
    </location>
</feature>
<proteinExistence type="predicted"/>
<reference evidence="2 3" key="1">
    <citation type="submission" date="2018-11" db="EMBL/GenBank/DDBJ databases">
        <title>Genomic Encyclopedia of Type Strains, Phase IV (KMG-IV): sequencing the most valuable type-strain genomes for metagenomic binning, comparative biology and taxonomic classification.</title>
        <authorList>
            <person name="Goeker M."/>
        </authorList>
    </citation>
    <scope>NUCLEOTIDE SEQUENCE [LARGE SCALE GENOMIC DNA]</scope>
    <source>
        <strain evidence="2 3">DSM 5900</strain>
    </source>
</reference>
<protein>
    <submittedName>
        <fullName evidence="2">Uncharacterized protein</fullName>
    </submittedName>
</protein>
<dbReference type="EMBL" id="RJKX01000016">
    <property type="protein sequence ID" value="ROP83730.1"/>
    <property type="molecule type" value="Genomic_DNA"/>
</dbReference>
<accession>A0A3N1KYM5</accession>
<evidence type="ECO:0000313" key="3">
    <source>
        <dbReference type="Proteomes" id="UP000278222"/>
    </source>
</evidence>
<dbReference type="AlphaFoldDB" id="A0A3N1KYM5"/>
<organism evidence="2 3">
    <name type="scientific">Stella humosa</name>
    <dbReference type="NCBI Taxonomy" id="94"/>
    <lineage>
        <taxon>Bacteria</taxon>
        <taxon>Pseudomonadati</taxon>
        <taxon>Pseudomonadota</taxon>
        <taxon>Alphaproteobacteria</taxon>
        <taxon>Rhodospirillales</taxon>
        <taxon>Stellaceae</taxon>
        <taxon>Stella</taxon>
    </lineage>
</organism>
<sequence>MKGTLFQLARRLASDPRVQEKAVEMLHRAKPKAQAAAAGVRAAARDVDPRQDPKGFLRRLKRGWDERDRT</sequence>
<dbReference type="RefSeq" id="WP_123693527.1">
    <property type="nucleotide sequence ID" value="NZ_RJKX01000016.1"/>
</dbReference>
<dbReference type="Proteomes" id="UP000278222">
    <property type="component" value="Unassembled WGS sequence"/>
</dbReference>
<name>A0A3N1KYM5_9PROT</name>
<evidence type="ECO:0000256" key="1">
    <source>
        <dbReference type="SAM" id="MobiDB-lite"/>
    </source>
</evidence>
<keyword evidence="3" id="KW-1185">Reference proteome</keyword>
<evidence type="ECO:0000313" key="2">
    <source>
        <dbReference type="EMBL" id="ROP83730.1"/>
    </source>
</evidence>
<comment type="caution">
    <text evidence="2">The sequence shown here is derived from an EMBL/GenBank/DDBJ whole genome shotgun (WGS) entry which is preliminary data.</text>
</comment>
<feature type="compositionally biased region" description="Basic and acidic residues" evidence="1">
    <location>
        <begin position="43"/>
        <end position="55"/>
    </location>
</feature>